<evidence type="ECO:0000313" key="2">
    <source>
        <dbReference type="Proteomes" id="UP000267469"/>
    </source>
</evidence>
<gene>
    <name evidence="1" type="ORF">ED312_07610</name>
</gene>
<evidence type="ECO:0000313" key="1">
    <source>
        <dbReference type="EMBL" id="RNL89157.1"/>
    </source>
</evidence>
<sequence>MKLMLLIFFTTANTVFAVKQQEFPENIRKRYTMAPFNKEICMQTLDILENITKSSRQTAYLGAFQIISAKHLFNPFKKLKIFSEGKKNLEKAVAQVPDDVEVRFIRMSIQREIPGILNYKSDLEEDKKFIVNNYSHITDTELQDLIFNFLNKNDMLTPEEEKMLKR</sequence>
<dbReference type="AlphaFoldDB" id="A0A3N0EN44"/>
<comment type="caution">
    <text evidence="1">The sequence shown here is derived from an EMBL/GenBank/DDBJ whole genome shotgun (WGS) entry which is preliminary data.</text>
</comment>
<name>A0A3N0EN44_SINP1</name>
<reference evidence="1 2" key="1">
    <citation type="submission" date="2018-10" db="EMBL/GenBank/DDBJ databases">
        <title>Sinomicrobium pectinilyticum sp. nov., a pectinase-producing bacterium isolated from alkaline and saline soil, and emended description of the genus Sinomicrobium.</title>
        <authorList>
            <person name="Cheng B."/>
            <person name="Li C."/>
            <person name="Lai Q."/>
            <person name="Du M."/>
            <person name="Shao Z."/>
            <person name="Xu P."/>
            <person name="Yang C."/>
        </authorList>
    </citation>
    <scope>NUCLEOTIDE SEQUENCE [LARGE SCALE GENOMIC DNA]</scope>
    <source>
        <strain evidence="1 2">5DNS001</strain>
    </source>
</reference>
<proteinExistence type="predicted"/>
<protein>
    <submittedName>
        <fullName evidence="1">Uncharacterized protein</fullName>
    </submittedName>
</protein>
<accession>A0A3N0EN44</accession>
<dbReference type="OrthoDB" id="663842at2"/>
<dbReference type="EMBL" id="RJTM01000047">
    <property type="protein sequence ID" value="RNL89157.1"/>
    <property type="molecule type" value="Genomic_DNA"/>
</dbReference>
<organism evidence="1 2">
    <name type="scientific">Sinomicrobium pectinilyticum</name>
    <dbReference type="NCBI Taxonomy" id="1084421"/>
    <lineage>
        <taxon>Bacteria</taxon>
        <taxon>Pseudomonadati</taxon>
        <taxon>Bacteroidota</taxon>
        <taxon>Flavobacteriia</taxon>
        <taxon>Flavobacteriales</taxon>
        <taxon>Flavobacteriaceae</taxon>
        <taxon>Sinomicrobium</taxon>
    </lineage>
</organism>
<dbReference type="Proteomes" id="UP000267469">
    <property type="component" value="Unassembled WGS sequence"/>
</dbReference>
<keyword evidence="2" id="KW-1185">Reference proteome</keyword>
<dbReference type="RefSeq" id="WP_123215412.1">
    <property type="nucleotide sequence ID" value="NZ_RJTM01000047.1"/>
</dbReference>